<dbReference type="InterPro" id="IPR011990">
    <property type="entry name" value="TPR-like_helical_dom_sf"/>
</dbReference>
<dbReference type="Gene3D" id="1.25.40.10">
    <property type="entry name" value="Tetratricopeptide repeat domain"/>
    <property type="match status" value="1"/>
</dbReference>
<protein>
    <submittedName>
        <fullName evidence="2">Uncharacterized protein</fullName>
    </submittedName>
</protein>
<reference evidence="2 3" key="1">
    <citation type="journal article" date="2010" name="Stand. Genomic Sci.">
        <title>Complete genome sequence of Haliangium ochraceum type strain (SMP-2).</title>
        <authorList>
            <consortium name="US DOE Joint Genome Institute (JGI-PGF)"/>
            <person name="Ivanova N."/>
            <person name="Daum C."/>
            <person name="Lang E."/>
            <person name="Abt B."/>
            <person name="Kopitz M."/>
            <person name="Saunders E."/>
            <person name="Lapidus A."/>
            <person name="Lucas S."/>
            <person name="Glavina Del Rio T."/>
            <person name="Nolan M."/>
            <person name="Tice H."/>
            <person name="Copeland A."/>
            <person name="Cheng J.F."/>
            <person name="Chen F."/>
            <person name="Bruce D."/>
            <person name="Goodwin L."/>
            <person name="Pitluck S."/>
            <person name="Mavromatis K."/>
            <person name="Pati A."/>
            <person name="Mikhailova N."/>
            <person name="Chen A."/>
            <person name="Palaniappan K."/>
            <person name="Land M."/>
            <person name="Hauser L."/>
            <person name="Chang Y.J."/>
            <person name="Jeffries C.D."/>
            <person name="Detter J.C."/>
            <person name="Brettin T."/>
            <person name="Rohde M."/>
            <person name="Goker M."/>
            <person name="Bristow J."/>
            <person name="Markowitz V."/>
            <person name="Eisen J.A."/>
            <person name="Hugenholtz P."/>
            <person name="Kyrpides N.C."/>
            <person name="Klenk H.P."/>
        </authorList>
    </citation>
    <scope>NUCLEOTIDE SEQUENCE [LARGE SCALE GENOMIC DNA]</scope>
    <source>
        <strain evidence="3">DSM 14365 / CIP 107738 / JCM 11303 / AJ 13395 / SMP-2</strain>
    </source>
</reference>
<feature type="region of interest" description="Disordered" evidence="1">
    <location>
        <begin position="1"/>
        <end position="35"/>
    </location>
</feature>
<feature type="compositionally biased region" description="Basic residues" evidence="1">
    <location>
        <begin position="1"/>
        <end position="10"/>
    </location>
</feature>
<dbReference type="SUPFAM" id="SSF48452">
    <property type="entry name" value="TPR-like"/>
    <property type="match status" value="1"/>
</dbReference>
<dbReference type="AlphaFoldDB" id="D0LGW6"/>
<dbReference type="KEGG" id="hoh:Hoch_2143"/>
<gene>
    <name evidence="2" type="ordered locus">Hoch_2143</name>
</gene>
<proteinExistence type="predicted"/>
<dbReference type="HOGENOM" id="CLU_1218398_0_0_7"/>
<keyword evidence="3" id="KW-1185">Reference proteome</keyword>
<organism evidence="2 3">
    <name type="scientific">Haliangium ochraceum (strain DSM 14365 / JCM 11303 / SMP-2)</name>
    <dbReference type="NCBI Taxonomy" id="502025"/>
    <lineage>
        <taxon>Bacteria</taxon>
        <taxon>Pseudomonadati</taxon>
        <taxon>Myxococcota</taxon>
        <taxon>Polyangia</taxon>
        <taxon>Haliangiales</taxon>
        <taxon>Kofleriaceae</taxon>
        <taxon>Haliangium</taxon>
    </lineage>
</organism>
<evidence type="ECO:0000256" key="1">
    <source>
        <dbReference type="SAM" id="MobiDB-lite"/>
    </source>
</evidence>
<evidence type="ECO:0000313" key="2">
    <source>
        <dbReference type="EMBL" id="ACY14688.1"/>
    </source>
</evidence>
<dbReference type="STRING" id="502025.Hoch_2143"/>
<dbReference type="eggNOG" id="ENOG5030TI4">
    <property type="taxonomic scope" value="Bacteria"/>
</dbReference>
<feature type="compositionally biased region" description="Basic and acidic residues" evidence="1">
    <location>
        <begin position="14"/>
        <end position="33"/>
    </location>
</feature>
<evidence type="ECO:0000313" key="3">
    <source>
        <dbReference type="Proteomes" id="UP000001880"/>
    </source>
</evidence>
<accession>D0LGW6</accession>
<name>D0LGW6_HALO1</name>
<sequence>MRTSRGHRVAASKPRLESASEVGDRAAGSRDLRPGPQRARSLALALVLALLLPLGCNTDAQGPRRSLTALPDPASGAPLSEELMLALSMAKTYHHKADVFLQENRAAEAAEAVAEILSIRFPADAPEAEDVRLDARARLAKLLASRDQLTEAMAVVDAGLEQQPRRSFFLANLYTVKGELHELRAVELDPSDENAARDQRRAAITAFDESIRINRDLQEALLQEVTQ</sequence>
<dbReference type="RefSeq" id="WP_012827296.1">
    <property type="nucleotide sequence ID" value="NC_013440.1"/>
</dbReference>
<dbReference type="EMBL" id="CP001804">
    <property type="protein sequence ID" value="ACY14688.1"/>
    <property type="molecule type" value="Genomic_DNA"/>
</dbReference>
<dbReference type="Proteomes" id="UP000001880">
    <property type="component" value="Chromosome"/>
</dbReference>